<dbReference type="EMBL" id="SMYL01000004">
    <property type="protein sequence ID" value="TDK65990.1"/>
    <property type="molecule type" value="Genomic_DNA"/>
</dbReference>
<gene>
    <name evidence="1" type="ORF">E2I14_10375</name>
</gene>
<reference evidence="1 2" key="1">
    <citation type="submission" date="2019-03" db="EMBL/GenBank/DDBJ databases">
        <title>Sapientia aquatica gen. nov., sp. nov., isolated from a crater lake.</title>
        <authorList>
            <person name="Felfoldi T."/>
            <person name="Szabo A."/>
            <person name="Toth E."/>
            <person name="Schumann P."/>
            <person name="Keki Z."/>
            <person name="Marialigeti K."/>
            <person name="Mathe I."/>
        </authorList>
    </citation>
    <scope>NUCLEOTIDE SEQUENCE [LARGE SCALE GENOMIC DNA]</scope>
    <source>
        <strain evidence="1 2">SA-152</strain>
    </source>
</reference>
<comment type="caution">
    <text evidence="1">The sequence shown here is derived from an EMBL/GenBank/DDBJ whole genome shotgun (WGS) entry which is preliminary data.</text>
</comment>
<sequence length="183" mass="20104">MGRKSNIKKLAPDVRAHLEKLLRQDRLTLDELIANLRQTFPEVDTPSRSSIHRYKAGFDEMVGRMREIDTAAGALVDELGDGMGDKAGALLAQAVTTLATNAALNAHDRDDVSVKEISELARAARAAMQARTMSIKERQEIEKAAELKLLKAQQNKLDTLAKTGALAPETLQRIREEIYGITG</sequence>
<protein>
    <submittedName>
        <fullName evidence="1">DUF3486 family protein</fullName>
    </submittedName>
</protein>
<dbReference type="AlphaFoldDB" id="A0A4V3AUR5"/>
<name>A0A4V3AUR5_9BURK</name>
<dbReference type="Pfam" id="PF11985">
    <property type="entry name" value="Phage_Mu_Gp27"/>
    <property type="match status" value="1"/>
</dbReference>
<dbReference type="Proteomes" id="UP000294829">
    <property type="component" value="Unassembled WGS sequence"/>
</dbReference>
<keyword evidence="2" id="KW-1185">Reference proteome</keyword>
<accession>A0A4V3AUR5</accession>
<dbReference type="InterPro" id="IPR021874">
    <property type="entry name" value="Phage_Mu_Gp27"/>
</dbReference>
<dbReference type="RefSeq" id="WP_133328137.1">
    <property type="nucleotide sequence ID" value="NZ_SMYL01000004.1"/>
</dbReference>
<evidence type="ECO:0000313" key="2">
    <source>
        <dbReference type="Proteomes" id="UP000294829"/>
    </source>
</evidence>
<evidence type="ECO:0000313" key="1">
    <source>
        <dbReference type="EMBL" id="TDK65990.1"/>
    </source>
</evidence>
<proteinExistence type="predicted"/>
<organism evidence="1 2">
    <name type="scientific">Sapientia aquatica</name>
    <dbReference type="NCBI Taxonomy" id="1549640"/>
    <lineage>
        <taxon>Bacteria</taxon>
        <taxon>Pseudomonadati</taxon>
        <taxon>Pseudomonadota</taxon>
        <taxon>Betaproteobacteria</taxon>
        <taxon>Burkholderiales</taxon>
        <taxon>Oxalobacteraceae</taxon>
        <taxon>Sapientia</taxon>
    </lineage>
</organism>
<dbReference type="OrthoDB" id="371328at2"/>